<reference evidence="2" key="1">
    <citation type="submission" date="2023-07" db="EMBL/GenBank/DDBJ databases">
        <title>30 novel species of actinomycetes from the DSMZ collection.</title>
        <authorList>
            <person name="Nouioui I."/>
        </authorList>
    </citation>
    <scope>NUCLEOTIDE SEQUENCE [LARGE SCALE GENOMIC DNA]</scope>
    <source>
        <strain evidence="2">DSM 41636</strain>
    </source>
</reference>
<evidence type="ECO:0008006" key="3">
    <source>
        <dbReference type="Google" id="ProtNLM"/>
    </source>
</evidence>
<dbReference type="Proteomes" id="UP001183881">
    <property type="component" value="Unassembled WGS sequence"/>
</dbReference>
<dbReference type="RefSeq" id="WP_311647486.1">
    <property type="nucleotide sequence ID" value="NZ_JAVRFA010000052.1"/>
</dbReference>
<dbReference type="InterPro" id="IPR013324">
    <property type="entry name" value="RNA_pol_sigma_r3/r4-like"/>
</dbReference>
<name>A0ABU2Q282_9ACTN</name>
<keyword evidence="2" id="KW-1185">Reference proteome</keyword>
<proteinExistence type="predicted"/>
<accession>A0ABU2Q282</accession>
<evidence type="ECO:0000313" key="1">
    <source>
        <dbReference type="EMBL" id="MDT0398531.1"/>
    </source>
</evidence>
<evidence type="ECO:0000313" key="2">
    <source>
        <dbReference type="Proteomes" id="UP001183881"/>
    </source>
</evidence>
<comment type="caution">
    <text evidence="1">The sequence shown here is derived from an EMBL/GenBank/DDBJ whole genome shotgun (WGS) entry which is preliminary data.</text>
</comment>
<dbReference type="EMBL" id="JAVRFA010000052">
    <property type="protein sequence ID" value="MDT0398531.1"/>
    <property type="molecule type" value="Genomic_DNA"/>
</dbReference>
<gene>
    <name evidence="1" type="ORF">RM705_28100</name>
</gene>
<dbReference type="SUPFAM" id="SSF88659">
    <property type="entry name" value="Sigma3 and sigma4 domains of RNA polymerase sigma factors"/>
    <property type="match status" value="1"/>
</dbReference>
<organism evidence="1 2">
    <name type="scientific">Streptomyces edwardsiae</name>
    <dbReference type="NCBI Taxonomy" id="3075527"/>
    <lineage>
        <taxon>Bacteria</taxon>
        <taxon>Bacillati</taxon>
        <taxon>Actinomycetota</taxon>
        <taxon>Actinomycetes</taxon>
        <taxon>Kitasatosporales</taxon>
        <taxon>Streptomycetaceae</taxon>
        <taxon>Streptomyces</taxon>
    </lineage>
</organism>
<sequence length="118" mass="13545">MTLPLDDPITNYLYGLAWEKAIERLAEPPRSTSGPVTKEEHLALISMLAEFSAGIETNILTATYYACQFQVSQAEIGRACGISRQAVRQRLAKATATREERKRQNPYWDYDYEEYDDY</sequence>
<protein>
    <recommendedName>
        <fullName evidence="3">RNA polymerase sigma-70 region 4 domain-containing protein</fullName>
    </recommendedName>
</protein>